<organism evidence="12 13">
    <name type="scientific">Geotrichum candidum</name>
    <name type="common">Oospora lactis</name>
    <name type="synonym">Dipodascus geotrichum</name>
    <dbReference type="NCBI Taxonomy" id="1173061"/>
    <lineage>
        <taxon>Eukaryota</taxon>
        <taxon>Fungi</taxon>
        <taxon>Dikarya</taxon>
        <taxon>Ascomycota</taxon>
        <taxon>Saccharomycotina</taxon>
        <taxon>Dipodascomycetes</taxon>
        <taxon>Dipodascales</taxon>
        <taxon>Dipodascaceae</taxon>
        <taxon>Geotrichum</taxon>
    </lineage>
</organism>
<dbReference type="Gene3D" id="1.50.10.10">
    <property type="match status" value="3"/>
</dbReference>
<comment type="similarity">
    <text evidence="3 9">Belongs to the glycosyl hydrolase 47 family.</text>
</comment>
<dbReference type="GO" id="GO:0005509">
    <property type="term" value="F:calcium ion binding"/>
    <property type="evidence" value="ECO:0007669"/>
    <property type="project" value="InterPro"/>
</dbReference>
<name>A0A0J9XEY7_GEOCN</name>
<feature type="transmembrane region" description="Helical" evidence="11">
    <location>
        <begin position="12"/>
        <end position="30"/>
    </location>
</feature>
<comment type="pathway">
    <text evidence="2">Protein modification; protein glycosylation.</text>
</comment>
<sequence length="901" mass="100302">MIAPLLNRILRNKFSIVAFFGLVFFFYHFYIQQDEPEAASTLVKVGSVNNAKQIGKTSPESAGLKPFIPGTPTTESSNNMAGGEDALAPTKPRKKPPPLPALKTRPDVNTVDTPNFKPARGGSFELLSSETYEKYKDYEIVYGESGGTRLNNLAKKLELLPPISKLPRTPKFPVKDIKKLPNIKLHGKTIPKIQATNFHEETPEENETRLQRLKFVKDMFLISWNQYKKYAWGKDEVKPVSLKAFDPFAGWAATLVDALDTLVIMDLKEEFKEAVDLVKNIDFSRTFRDDIPMFETTIRYLGGLLAAYDLSGEQVLLEKAIQLGDNLISAFDTPNHMPMIYFPWTDAAQKYKFRASQTSSVAELGSMLLEFTRLAQITGNNTYFDAVDRVTQALHELSPKTPIPFLFPPNLDASGCVFGQYPAEKKKETASPTSPVEENSNKGAHEAAIAQFQTKSALSARSTNIANVDSVNKQAKAQSVGAASSPNQKANAQEVKRADLSSTLNKRDEDGKDNHADSNAVTKPVLRTFGYGRSQISMCTETDMALGLPTIGSQKYTLGGSTDSTYEYYPKEHILLGGADPVYEDLYTNMISSVNKHLLFKPLAEGDPDILFVGNRLRVSGTSLFQEDNEVSHLSCFAGGMYALGSRIFGRPADLDVAAKLTDGCVWAYNSTRTGVMPESFHIRRCPVQLKSENQPPKCHFDFATVDEETTKHNKLRMEELKKEGLVTPKMQQKGVTLSTYPHGPSTDLVTDDGRWPVSNAYDMPRSYIRMDSRYLLRPEALESVFYMYRVSGNSSWQDKGWNMFQNIVSATAILPEHLADAETPVSINDGNNGKILGFSAIKDVTNDTASGLNFMDEAESFWMAETLKYAYLLFTDPGKISLDDYVFNTEAHPLSFQRKD</sequence>
<feature type="compositionally biased region" description="Polar residues" evidence="10">
    <location>
        <begin position="71"/>
        <end position="80"/>
    </location>
</feature>
<feature type="compositionally biased region" description="Basic and acidic residues" evidence="10">
    <location>
        <begin position="494"/>
        <end position="516"/>
    </location>
</feature>
<feature type="active site" description="Proton donor" evidence="6">
    <location>
        <position position="679"/>
    </location>
</feature>
<reference evidence="12" key="1">
    <citation type="submission" date="2014-03" db="EMBL/GenBank/DDBJ databases">
        <authorList>
            <person name="Casaregola S."/>
        </authorList>
    </citation>
    <scope>NUCLEOTIDE SEQUENCE [LARGE SCALE GENOMIC DNA]</scope>
    <source>
        <strain evidence="12">CLIB 918</strain>
    </source>
</reference>
<dbReference type="PANTHER" id="PTHR11742">
    <property type="entry name" value="MANNOSYL-OLIGOSACCHARIDE ALPHA-1,2-MANNOSIDASE-RELATED"/>
    <property type="match status" value="1"/>
</dbReference>
<evidence type="ECO:0000256" key="9">
    <source>
        <dbReference type="RuleBase" id="RU361193"/>
    </source>
</evidence>
<evidence type="ECO:0000256" key="6">
    <source>
        <dbReference type="PIRSR" id="PIRSR601382-1"/>
    </source>
</evidence>
<proteinExistence type="inferred from homology"/>
<dbReference type="GO" id="GO:0005975">
    <property type="term" value="P:carbohydrate metabolic process"/>
    <property type="evidence" value="ECO:0007669"/>
    <property type="project" value="InterPro"/>
</dbReference>
<keyword evidence="13" id="KW-1185">Reference proteome</keyword>
<gene>
    <name evidence="12" type="ORF">BN980_GECA13s00582g</name>
</gene>
<dbReference type="InterPro" id="IPR001382">
    <property type="entry name" value="Glyco_hydro_47"/>
</dbReference>
<feature type="active site" evidence="6">
    <location>
        <position position="563"/>
    </location>
</feature>
<feature type="active site" evidence="6">
    <location>
        <position position="780"/>
    </location>
</feature>
<dbReference type="Proteomes" id="UP000242525">
    <property type="component" value="Unassembled WGS sequence"/>
</dbReference>
<dbReference type="InterPro" id="IPR012341">
    <property type="entry name" value="6hp_glycosidase-like_sf"/>
</dbReference>
<protein>
    <recommendedName>
        <fullName evidence="9">alpha-1,2-Mannosidase</fullName>
        <ecNumber evidence="9">3.2.1.-</ecNumber>
    </recommendedName>
</protein>
<evidence type="ECO:0000256" key="8">
    <source>
        <dbReference type="PIRSR" id="PIRSR601382-3"/>
    </source>
</evidence>
<evidence type="ECO:0000313" key="13">
    <source>
        <dbReference type="Proteomes" id="UP000242525"/>
    </source>
</evidence>
<dbReference type="PRINTS" id="PR00747">
    <property type="entry name" value="GLYHDRLASE47"/>
</dbReference>
<dbReference type="GO" id="GO:0004571">
    <property type="term" value="F:mannosyl-oligosaccharide 1,2-alpha-mannosidase activity"/>
    <property type="evidence" value="ECO:0007669"/>
    <property type="project" value="InterPro"/>
</dbReference>
<accession>A0A0J9XEY7</accession>
<dbReference type="EMBL" id="CCBN010000013">
    <property type="protein sequence ID" value="CDO55941.1"/>
    <property type="molecule type" value="Genomic_DNA"/>
</dbReference>
<dbReference type="GO" id="GO:0016020">
    <property type="term" value="C:membrane"/>
    <property type="evidence" value="ECO:0007669"/>
    <property type="project" value="InterPro"/>
</dbReference>
<feature type="region of interest" description="Disordered" evidence="10">
    <location>
        <begin position="477"/>
        <end position="521"/>
    </location>
</feature>
<dbReference type="GO" id="GO:0005783">
    <property type="term" value="C:endoplasmic reticulum"/>
    <property type="evidence" value="ECO:0007669"/>
    <property type="project" value="TreeGrafter"/>
</dbReference>
<keyword evidence="9" id="KW-0326">Glycosidase</keyword>
<keyword evidence="11" id="KW-0472">Membrane</keyword>
<evidence type="ECO:0000256" key="3">
    <source>
        <dbReference type="ARBA" id="ARBA00007658"/>
    </source>
</evidence>
<keyword evidence="7" id="KW-0106">Calcium</keyword>
<evidence type="ECO:0000256" key="5">
    <source>
        <dbReference type="ARBA" id="ARBA00023157"/>
    </source>
</evidence>
<evidence type="ECO:0000256" key="10">
    <source>
        <dbReference type="SAM" id="MobiDB-lite"/>
    </source>
</evidence>
<evidence type="ECO:0000256" key="2">
    <source>
        <dbReference type="ARBA" id="ARBA00004922"/>
    </source>
</evidence>
<feature type="disulfide bond" evidence="8">
    <location>
        <begin position="636"/>
        <end position="665"/>
    </location>
</feature>
<keyword evidence="7" id="KW-0479">Metal-binding</keyword>
<dbReference type="OrthoDB" id="8118055at2759"/>
<feature type="binding site" evidence="7">
    <location>
        <position position="890"/>
    </location>
    <ligand>
        <name>Ca(2+)</name>
        <dbReference type="ChEBI" id="CHEBI:29108"/>
    </ligand>
</feature>
<dbReference type="Pfam" id="PF01532">
    <property type="entry name" value="Glyco_hydro_47"/>
    <property type="match status" value="1"/>
</dbReference>
<dbReference type="PANTHER" id="PTHR11742:SF103">
    <property type="entry name" value="ENDOPLASMIC RETICULUM MANNOSIDASE MNL2-RELATED"/>
    <property type="match status" value="1"/>
</dbReference>
<dbReference type="AlphaFoldDB" id="A0A0J9XEY7"/>
<feature type="compositionally biased region" description="Polar residues" evidence="10">
    <location>
        <begin position="477"/>
        <end position="491"/>
    </location>
</feature>
<evidence type="ECO:0000256" key="1">
    <source>
        <dbReference type="ARBA" id="ARBA00001913"/>
    </source>
</evidence>
<evidence type="ECO:0000256" key="4">
    <source>
        <dbReference type="ARBA" id="ARBA00022801"/>
    </source>
</evidence>
<comment type="caution">
    <text evidence="12">The sequence shown here is derived from an EMBL/GenBank/DDBJ whole genome shotgun (WGS) entry which is preliminary data.</text>
</comment>
<keyword evidence="11" id="KW-0812">Transmembrane</keyword>
<comment type="cofactor">
    <cofactor evidence="1 7">
        <name>Ca(2+)</name>
        <dbReference type="ChEBI" id="CHEBI:29108"/>
    </cofactor>
</comment>
<dbReference type="GO" id="GO:0036503">
    <property type="term" value="P:ERAD pathway"/>
    <property type="evidence" value="ECO:0007669"/>
    <property type="project" value="UniProtKB-ARBA"/>
</dbReference>
<keyword evidence="4 9" id="KW-0378">Hydrolase</keyword>
<evidence type="ECO:0000256" key="7">
    <source>
        <dbReference type="PIRSR" id="PIRSR601382-2"/>
    </source>
</evidence>
<dbReference type="STRING" id="1173061.A0A0J9XEY7"/>
<dbReference type="EC" id="3.2.1.-" evidence="9"/>
<dbReference type="InterPro" id="IPR036026">
    <property type="entry name" value="Seven-hairpin_glycosidases"/>
</dbReference>
<keyword evidence="11" id="KW-1133">Transmembrane helix</keyword>
<evidence type="ECO:0000256" key="11">
    <source>
        <dbReference type="SAM" id="Phobius"/>
    </source>
</evidence>
<keyword evidence="5 8" id="KW-1015">Disulfide bond</keyword>
<feature type="active site" description="Proton donor" evidence="6">
    <location>
        <position position="295"/>
    </location>
</feature>
<dbReference type="SUPFAM" id="SSF48225">
    <property type="entry name" value="Seven-hairpin glycosidases"/>
    <property type="match status" value="1"/>
</dbReference>
<evidence type="ECO:0000313" key="12">
    <source>
        <dbReference type="EMBL" id="CDO55941.1"/>
    </source>
</evidence>
<dbReference type="InterPro" id="IPR050749">
    <property type="entry name" value="Glycosyl_Hydrolase_47"/>
</dbReference>
<feature type="region of interest" description="Disordered" evidence="10">
    <location>
        <begin position="54"/>
        <end position="116"/>
    </location>
</feature>